<comment type="caution">
    <text evidence="1">The sequence shown here is derived from an EMBL/GenBank/DDBJ whole genome shotgun (WGS) entry which is preliminary data.</text>
</comment>
<evidence type="ECO:0000313" key="2">
    <source>
        <dbReference type="Proteomes" id="UP001197247"/>
    </source>
</evidence>
<keyword evidence="2" id="KW-1185">Reference proteome</keyword>
<dbReference type="EMBL" id="JAHBAY010000003">
    <property type="protein sequence ID" value="MBT0768991.1"/>
    <property type="molecule type" value="Genomic_DNA"/>
</dbReference>
<proteinExistence type="predicted"/>
<reference evidence="1 2" key="1">
    <citation type="submission" date="2021-05" db="EMBL/GenBank/DDBJ databases">
        <title>Kineosporia and Streptomyces sp. nov. two new marine actinobacteria isolated from Coral.</title>
        <authorList>
            <person name="Buangrab K."/>
            <person name="Sutthacheep M."/>
            <person name="Yeemin T."/>
            <person name="Harunari E."/>
            <person name="Igarashi Y."/>
            <person name="Kanchanasin P."/>
            <person name="Tanasupawat S."/>
            <person name="Phongsopitanun W."/>
        </authorList>
    </citation>
    <scope>NUCLEOTIDE SEQUENCE [LARGE SCALE GENOMIC DNA]</scope>
    <source>
        <strain evidence="1 2">J2-2</strain>
    </source>
</reference>
<accession>A0ABS5TD30</accession>
<organism evidence="1 2">
    <name type="scientific">Kineosporia corallincola</name>
    <dbReference type="NCBI Taxonomy" id="2835133"/>
    <lineage>
        <taxon>Bacteria</taxon>
        <taxon>Bacillati</taxon>
        <taxon>Actinomycetota</taxon>
        <taxon>Actinomycetes</taxon>
        <taxon>Kineosporiales</taxon>
        <taxon>Kineosporiaceae</taxon>
        <taxon>Kineosporia</taxon>
    </lineage>
</organism>
<gene>
    <name evidence="1" type="ORF">KIH74_08640</name>
</gene>
<name>A0ABS5TD30_9ACTN</name>
<dbReference type="RefSeq" id="WP_214155284.1">
    <property type="nucleotide sequence ID" value="NZ_JAHBAY010000003.1"/>
</dbReference>
<protein>
    <submittedName>
        <fullName evidence="1">Uncharacterized protein</fullName>
    </submittedName>
</protein>
<evidence type="ECO:0000313" key="1">
    <source>
        <dbReference type="EMBL" id="MBT0768991.1"/>
    </source>
</evidence>
<dbReference type="Proteomes" id="UP001197247">
    <property type="component" value="Unassembled WGS sequence"/>
</dbReference>
<sequence length="88" mass="9298">MLGANVVVGILGSRGVHDGSYDKLHDLVEGKLAGTTYLADFDAESRTPRGPSGWARDRVQHAVATAMAKDQLFAAKVRSLLESMGAKG</sequence>